<proteinExistence type="predicted"/>
<name>A0AAV4NN89_CAEEX</name>
<organism evidence="1 2">
    <name type="scientific">Caerostris extrusa</name>
    <name type="common">Bark spider</name>
    <name type="synonym">Caerostris bankana</name>
    <dbReference type="NCBI Taxonomy" id="172846"/>
    <lineage>
        <taxon>Eukaryota</taxon>
        <taxon>Metazoa</taxon>
        <taxon>Ecdysozoa</taxon>
        <taxon>Arthropoda</taxon>
        <taxon>Chelicerata</taxon>
        <taxon>Arachnida</taxon>
        <taxon>Araneae</taxon>
        <taxon>Araneomorphae</taxon>
        <taxon>Entelegynae</taxon>
        <taxon>Araneoidea</taxon>
        <taxon>Araneidae</taxon>
        <taxon>Caerostris</taxon>
    </lineage>
</organism>
<dbReference type="EMBL" id="BPLR01021039">
    <property type="protein sequence ID" value="GIX85263.1"/>
    <property type="molecule type" value="Genomic_DNA"/>
</dbReference>
<accession>A0AAV4NN89</accession>
<reference evidence="1 2" key="1">
    <citation type="submission" date="2021-06" db="EMBL/GenBank/DDBJ databases">
        <title>Caerostris extrusa draft genome.</title>
        <authorList>
            <person name="Kono N."/>
            <person name="Arakawa K."/>
        </authorList>
    </citation>
    <scope>NUCLEOTIDE SEQUENCE [LARGE SCALE GENOMIC DNA]</scope>
</reference>
<sequence>MLRCCHFSRLPHLNDSSIALILNLRNKCVFHISSFLIILDVQQYISYFEGAKRKIITAAKAIVRAPCSISVTADRSITGMVFPPLKIKSLHFARTNLSDSVVSVNLLIVKLINQIAGPQRTQSNTKAKAVKKKQLRLNSKQNTVWVRYFE</sequence>
<gene>
    <name evidence="1" type="ORF">CEXT_551081</name>
</gene>
<comment type="caution">
    <text evidence="1">The sequence shown here is derived from an EMBL/GenBank/DDBJ whole genome shotgun (WGS) entry which is preliminary data.</text>
</comment>
<dbReference type="Proteomes" id="UP001054945">
    <property type="component" value="Unassembled WGS sequence"/>
</dbReference>
<evidence type="ECO:0000313" key="1">
    <source>
        <dbReference type="EMBL" id="GIX85263.1"/>
    </source>
</evidence>
<evidence type="ECO:0008006" key="3">
    <source>
        <dbReference type="Google" id="ProtNLM"/>
    </source>
</evidence>
<protein>
    <recommendedName>
        <fullName evidence="3">Ribosomal protein S7</fullName>
    </recommendedName>
</protein>
<evidence type="ECO:0000313" key="2">
    <source>
        <dbReference type="Proteomes" id="UP001054945"/>
    </source>
</evidence>
<dbReference type="AlphaFoldDB" id="A0AAV4NN89"/>
<keyword evidence="2" id="KW-1185">Reference proteome</keyword>